<dbReference type="GO" id="GO:0030915">
    <property type="term" value="C:Smc5-Smc6 complex"/>
    <property type="evidence" value="ECO:0007669"/>
    <property type="project" value="UniProtKB-UniRule"/>
</dbReference>
<keyword evidence="6 15" id="KW-0808">Transferase</keyword>
<comment type="subunit">
    <text evidence="15">Component of the Smc5-Smc6 complex.</text>
</comment>
<dbReference type="AlphaFoldDB" id="A0A3N2PY52"/>
<feature type="compositionally biased region" description="Basic residues" evidence="16">
    <location>
        <begin position="298"/>
        <end position="307"/>
    </location>
</feature>
<keyword evidence="13 15" id="KW-0234">DNA repair</keyword>
<comment type="similarity">
    <text evidence="3 15">Belongs to the NSE1 family.</text>
</comment>
<evidence type="ECO:0000256" key="10">
    <source>
        <dbReference type="ARBA" id="ARBA00022786"/>
    </source>
</evidence>
<evidence type="ECO:0000256" key="3">
    <source>
        <dbReference type="ARBA" id="ARBA00010258"/>
    </source>
</evidence>
<dbReference type="Pfam" id="PF07574">
    <property type="entry name" value="SMC_Nse1"/>
    <property type="match status" value="1"/>
</dbReference>
<dbReference type="CDD" id="cd16493">
    <property type="entry name" value="RING-CH-C4HC3_NSE1"/>
    <property type="match status" value="1"/>
</dbReference>
<feature type="domain" description="Non-structural maintenance of chromosomes element 1 RING C4HC3-type" evidence="17">
    <location>
        <begin position="233"/>
        <end position="275"/>
    </location>
</feature>
<dbReference type="STRING" id="1314773.A0A3N2PY52"/>
<keyword evidence="19" id="KW-1185">Reference proteome</keyword>
<evidence type="ECO:0000256" key="16">
    <source>
        <dbReference type="SAM" id="MobiDB-lite"/>
    </source>
</evidence>
<dbReference type="Proteomes" id="UP000272025">
    <property type="component" value="Unassembled WGS sequence"/>
</dbReference>
<evidence type="ECO:0000256" key="14">
    <source>
        <dbReference type="ARBA" id="ARBA00023242"/>
    </source>
</evidence>
<keyword evidence="10 15" id="KW-0833">Ubl conjugation pathway</keyword>
<comment type="subcellular location">
    <subcellularLocation>
        <location evidence="2 15">Nucleus</location>
    </subcellularLocation>
</comment>
<comment type="function">
    <text evidence="15">Acts in a DNA repair pathway for removal of UV-induced DNA damage that is distinct from classical nucleotide excision repair and in repair of ionizing radiation damage. Functions in homologous recombination repair of DNA double strand breaks and in recovery of stalled replication forks.</text>
</comment>
<feature type="region of interest" description="Disordered" evidence="16">
    <location>
        <begin position="141"/>
        <end position="173"/>
    </location>
</feature>
<dbReference type="GO" id="GO:0008270">
    <property type="term" value="F:zinc ion binding"/>
    <property type="evidence" value="ECO:0007669"/>
    <property type="project" value="UniProtKB-KW"/>
</dbReference>
<dbReference type="Pfam" id="PF08746">
    <property type="entry name" value="zf-RING-like"/>
    <property type="match status" value="1"/>
</dbReference>
<keyword evidence="7 15" id="KW-0479">Metal-binding</keyword>
<dbReference type="GO" id="GO:0005634">
    <property type="term" value="C:nucleus"/>
    <property type="evidence" value="ECO:0007669"/>
    <property type="project" value="UniProtKB-SubCell"/>
</dbReference>
<comment type="catalytic activity">
    <reaction evidence="1 15">
        <text>S-ubiquitinyl-[E2 ubiquitin-conjugating enzyme]-L-cysteine + [acceptor protein]-L-lysine = [E2 ubiquitin-conjugating enzyme]-L-cysteine + N(6)-ubiquitinyl-[acceptor protein]-L-lysine.</text>
        <dbReference type="EC" id="2.3.2.27"/>
    </reaction>
</comment>
<dbReference type="OrthoDB" id="185455at2759"/>
<evidence type="ECO:0000256" key="12">
    <source>
        <dbReference type="ARBA" id="ARBA00023172"/>
    </source>
</evidence>
<evidence type="ECO:0000313" key="18">
    <source>
        <dbReference type="EMBL" id="ROT39427.1"/>
    </source>
</evidence>
<dbReference type="InterPro" id="IPR014857">
    <property type="entry name" value="Nse1_RING_C4HC3-type"/>
</dbReference>
<dbReference type="Gene3D" id="1.10.10.10">
    <property type="entry name" value="Winged helix-like DNA-binding domain superfamily/Winged helix DNA-binding domain"/>
    <property type="match status" value="1"/>
</dbReference>
<evidence type="ECO:0000256" key="6">
    <source>
        <dbReference type="ARBA" id="ARBA00022679"/>
    </source>
</evidence>
<evidence type="ECO:0000313" key="19">
    <source>
        <dbReference type="Proteomes" id="UP000272025"/>
    </source>
</evidence>
<dbReference type="Gene3D" id="3.90.1150.220">
    <property type="match status" value="1"/>
</dbReference>
<evidence type="ECO:0000259" key="17">
    <source>
        <dbReference type="Pfam" id="PF08746"/>
    </source>
</evidence>
<dbReference type="PANTHER" id="PTHR20973">
    <property type="entry name" value="NON-SMC ELEMENT 1-RELATED"/>
    <property type="match status" value="1"/>
</dbReference>
<feature type="compositionally biased region" description="Basic and acidic residues" evidence="16">
    <location>
        <begin position="308"/>
        <end position="328"/>
    </location>
</feature>
<evidence type="ECO:0000256" key="4">
    <source>
        <dbReference type="ARBA" id="ARBA00012483"/>
    </source>
</evidence>
<accession>A0A3N2PY52</accession>
<keyword evidence="8 15" id="KW-0227">DNA damage</keyword>
<evidence type="ECO:0000256" key="15">
    <source>
        <dbReference type="RuleBase" id="RU368018"/>
    </source>
</evidence>
<evidence type="ECO:0000256" key="1">
    <source>
        <dbReference type="ARBA" id="ARBA00000900"/>
    </source>
</evidence>
<dbReference type="GO" id="GO:0061630">
    <property type="term" value="F:ubiquitin protein ligase activity"/>
    <property type="evidence" value="ECO:0007669"/>
    <property type="project" value="UniProtKB-EC"/>
</dbReference>
<evidence type="ECO:0000256" key="13">
    <source>
        <dbReference type="ARBA" id="ARBA00023204"/>
    </source>
</evidence>
<dbReference type="GO" id="GO:0000724">
    <property type="term" value="P:double-strand break repair via homologous recombination"/>
    <property type="evidence" value="ECO:0007669"/>
    <property type="project" value="TreeGrafter"/>
</dbReference>
<evidence type="ECO:0000256" key="9">
    <source>
        <dbReference type="ARBA" id="ARBA00022771"/>
    </source>
</evidence>
<evidence type="ECO:0000256" key="11">
    <source>
        <dbReference type="ARBA" id="ARBA00022833"/>
    </source>
</evidence>
<dbReference type="EMBL" id="ML119054">
    <property type="protein sequence ID" value="ROT39427.1"/>
    <property type="molecule type" value="Genomic_DNA"/>
</dbReference>
<keyword evidence="9 15" id="KW-0863">Zinc-finger</keyword>
<protein>
    <recommendedName>
        <fullName evidence="5 15">Non-structural maintenance of chromosomes element 1 homolog</fullName>
        <ecNumber evidence="4 15">2.3.2.27</ecNumber>
    </recommendedName>
</protein>
<dbReference type="InterPro" id="IPR013083">
    <property type="entry name" value="Znf_RING/FYVE/PHD"/>
</dbReference>
<dbReference type="PANTHER" id="PTHR20973:SF0">
    <property type="entry name" value="NON-STRUCTURAL MAINTENANCE OF CHROMOSOMES ELEMENT 1 HOMOLOG"/>
    <property type="match status" value="1"/>
</dbReference>
<dbReference type="FunFam" id="3.30.40.10:FF:000640">
    <property type="entry name" value="DNA repair protein Nse1, putative"/>
    <property type="match status" value="1"/>
</dbReference>
<evidence type="ECO:0000256" key="7">
    <source>
        <dbReference type="ARBA" id="ARBA00022723"/>
    </source>
</evidence>
<organism evidence="18 19">
    <name type="scientific">Sodiomyces alkalinus (strain CBS 110278 / VKM F-3762 / F11)</name>
    <name type="common">Alkaliphilic filamentous fungus</name>
    <dbReference type="NCBI Taxonomy" id="1314773"/>
    <lineage>
        <taxon>Eukaryota</taxon>
        <taxon>Fungi</taxon>
        <taxon>Dikarya</taxon>
        <taxon>Ascomycota</taxon>
        <taxon>Pezizomycotina</taxon>
        <taxon>Sordariomycetes</taxon>
        <taxon>Hypocreomycetidae</taxon>
        <taxon>Glomerellales</taxon>
        <taxon>Plectosphaerellaceae</taxon>
        <taxon>Sodiomyces</taxon>
    </lineage>
</organism>
<keyword evidence="12 15" id="KW-0233">DNA recombination</keyword>
<name>A0A3N2PY52_SODAK</name>
<keyword evidence="11 15" id="KW-0862">Zinc</keyword>
<proteinExistence type="inferred from homology"/>
<gene>
    <name evidence="18" type="ORF">SODALDRAFT_332870</name>
</gene>
<evidence type="ECO:0000256" key="8">
    <source>
        <dbReference type="ARBA" id="ARBA00022763"/>
    </source>
</evidence>
<evidence type="ECO:0000256" key="5">
    <source>
        <dbReference type="ARBA" id="ARBA00019422"/>
    </source>
</evidence>
<dbReference type="EC" id="2.3.2.27" evidence="4 15"/>
<dbReference type="Gene3D" id="3.30.40.10">
    <property type="entry name" value="Zinc/RING finger domain, C3HC4 (zinc finger)"/>
    <property type="match status" value="1"/>
</dbReference>
<reference evidence="18 19" key="1">
    <citation type="journal article" date="2018" name="Mol. Ecol.">
        <title>The obligate alkalophilic soda-lake fungus Sodiomyces alkalinus has shifted to a protein diet.</title>
        <authorList>
            <person name="Grum-Grzhimaylo A.A."/>
            <person name="Falkoski D.L."/>
            <person name="van den Heuvel J."/>
            <person name="Valero-Jimenez C.A."/>
            <person name="Min B."/>
            <person name="Choi I.G."/>
            <person name="Lipzen A."/>
            <person name="Daum C.G."/>
            <person name="Aanen D.K."/>
            <person name="Tsang A."/>
            <person name="Henrissat B."/>
            <person name="Bilanenko E.N."/>
            <person name="de Vries R.P."/>
            <person name="van Kan J.A.L."/>
            <person name="Grigoriev I.V."/>
            <person name="Debets A.J.M."/>
        </authorList>
    </citation>
    <scope>NUCLEOTIDE SEQUENCE [LARGE SCALE GENOMIC DNA]</scope>
    <source>
        <strain evidence="18 19">F11</strain>
    </source>
</reference>
<dbReference type="RefSeq" id="XP_028467233.1">
    <property type="nucleotide sequence ID" value="XM_028611823.1"/>
</dbReference>
<dbReference type="GeneID" id="39580301"/>
<sequence>MIPIPQDYNHGHRAFLQSFMGRGTLSYEDARPILAAIFTIEENEPVTPDQVTREDFDSYIEAASNAISFFDYEIRSTVHQVTKKPLFVLVNTTSDPMTRLATTYTAEEISFVRRMLDAMFDSYNTPRMEVMSLSEMDAIKLARPSPRRNNGEDVDGEGPDGTQARTQSTDRGLKHSEVEKMLAKLVGEGWLEKSAIGRYSLSPRALVELRTWLVDSFNDPEAAPGEWQRIKFCEACRSIVTHGQRCAERDCTVRLHDICEEAFWRTQRAKKCPRCSTEWTGQKFVGERAVTTTEAYQRARRNGHRRSQRGEADGNRDSGEDSDGRGEE</sequence>
<dbReference type="InterPro" id="IPR011513">
    <property type="entry name" value="Nse1"/>
</dbReference>
<feature type="region of interest" description="Disordered" evidence="16">
    <location>
        <begin position="290"/>
        <end position="328"/>
    </location>
</feature>
<evidence type="ECO:0000256" key="2">
    <source>
        <dbReference type="ARBA" id="ARBA00004123"/>
    </source>
</evidence>
<dbReference type="InterPro" id="IPR036388">
    <property type="entry name" value="WH-like_DNA-bd_sf"/>
</dbReference>
<keyword evidence="14 15" id="KW-0539">Nucleus</keyword>